<dbReference type="AlphaFoldDB" id="A0A423WQE8"/>
<feature type="region of interest" description="Disordered" evidence="1">
    <location>
        <begin position="1"/>
        <end position="20"/>
    </location>
</feature>
<keyword evidence="2" id="KW-1133">Transmembrane helix</keyword>
<sequence>MLSESTLPSTPTNLAQQNSASANVSIEENNVLNTVFGILATLTALLSLVVAYQQLVIMRQSRNFKEQSVELDATISHGSLPVAPNEGDIEYAYNSNITWRMAAELES</sequence>
<keyword evidence="4" id="KW-1185">Reference proteome</keyword>
<proteinExistence type="predicted"/>
<evidence type="ECO:0000313" key="4">
    <source>
        <dbReference type="Proteomes" id="UP000284375"/>
    </source>
</evidence>
<evidence type="ECO:0000256" key="1">
    <source>
        <dbReference type="SAM" id="MobiDB-lite"/>
    </source>
</evidence>
<feature type="transmembrane region" description="Helical" evidence="2">
    <location>
        <begin position="31"/>
        <end position="52"/>
    </location>
</feature>
<dbReference type="EMBL" id="LJZO01000001">
    <property type="protein sequence ID" value="ROW05572.1"/>
    <property type="molecule type" value="Genomic_DNA"/>
</dbReference>
<name>A0A423WQE8_CYTCH</name>
<keyword evidence="2" id="KW-0472">Membrane</keyword>
<evidence type="ECO:0000313" key="3">
    <source>
        <dbReference type="EMBL" id="ROW05572.1"/>
    </source>
</evidence>
<organism evidence="3 4">
    <name type="scientific">Cytospora chrysosperma</name>
    <name type="common">Cytospora canker fungus</name>
    <name type="synonym">Sphaeria chrysosperma</name>
    <dbReference type="NCBI Taxonomy" id="252740"/>
    <lineage>
        <taxon>Eukaryota</taxon>
        <taxon>Fungi</taxon>
        <taxon>Dikarya</taxon>
        <taxon>Ascomycota</taxon>
        <taxon>Pezizomycotina</taxon>
        <taxon>Sordariomycetes</taxon>
        <taxon>Sordariomycetidae</taxon>
        <taxon>Diaporthales</taxon>
        <taxon>Cytosporaceae</taxon>
        <taxon>Cytospora</taxon>
    </lineage>
</organism>
<evidence type="ECO:0000256" key="2">
    <source>
        <dbReference type="SAM" id="Phobius"/>
    </source>
</evidence>
<protein>
    <submittedName>
        <fullName evidence="3">Uncharacterized protein</fullName>
    </submittedName>
</protein>
<comment type="caution">
    <text evidence="3">The sequence shown here is derived from an EMBL/GenBank/DDBJ whole genome shotgun (WGS) entry which is preliminary data.</text>
</comment>
<keyword evidence="2" id="KW-0812">Transmembrane</keyword>
<gene>
    <name evidence="3" type="ORF">VSDG_00551</name>
</gene>
<reference evidence="3 4" key="1">
    <citation type="submission" date="2015-09" db="EMBL/GenBank/DDBJ databases">
        <title>Host preference determinants of Valsa canker pathogens revealed by comparative genomics.</title>
        <authorList>
            <person name="Yin Z."/>
            <person name="Huang L."/>
        </authorList>
    </citation>
    <scope>NUCLEOTIDE SEQUENCE [LARGE SCALE GENOMIC DNA]</scope>
    <source>
        <strain evidence="3 4">YSFL</strain>
    </source>
</reference>
<accession>A0A423WQE8</accession>
<dbReference type="Proteomes" id="UP000284375">
    <property type="component" value="Unassembled WGS sequence"/>
</dbReference>